<dbReference type="OrthoDB" id="6357832at2759"/>
<protein>
    <submittedName>
        <fullName evidence="1">Uncharacterized protein</fullName>
    </submittedName>
</protein>
<reference evidence="1" key="1">
    <citation type="submission" date="2014-05" db="EMBL/GenBank/DDBJ databases">
        <authorList>
            <person name="Chronopoulou M."/>
        </authorList>
    </citation>
    <scope>NUCLEOTIDE SEQUENCE</scope>
    <source>
        <tissue evidence="1">Whole organism</tissue>
    </source>
</reference>
<organism evidence="1">
    <name type="scientific">Lepeophtheirus salmonis</name>
    <name type="common">Salmon louse</name>
    <name type="synonym">Caligus salmonis</name>
    <dbReference type="NCBI Taxonomy" id="72036"/>
    <lineage>
        <taxon>Eukaryota</taxon>
        <taxon>Metazoa</taxon>
        <taxon>Ecdysozoa</taxon>
        <taxon>Arthropoda</taxon>
        <taxon>Crustacea</taxon>
        <taxon>Multicrustacea</taxon>
        <taxon>Hexanauplia</taxon>
        <taxon>Copepoda</taxon>
        <taxon>Siphonostomatoida</taxon>
        <taxon>Caligidae</taxon>
        <taxon>Lepeophtheirus</taxon>
    </lineage>
</organism>
<name>A0A0K2VDC6_LEPSM</name>
<sequence>PICIEVFKLINVTFFLVDHIHYDRKQLLQIASSQVCQNPPKNWDYVSSVVPEITRRKTHGSPLPIDWEATFLFSKKSQYSEHCDREGKNIQKFGRDSRA</sequence>
<dbReference type="EMBL" id="HACA01030555">
    <property type="protein sequence ID" value="CDW47916.1"/>
    <property type="molecule type" value="Transcribed_RNA"/>
</dbReference>
<feature type="non-terminal residue" evidence="1">
    <location>
        <position position="1"/>
    </location>
</feature>
<evidence type="ECO:0000313" key="1">
    <source>
        <dbReference type="EMBL" id="CDW47916.1"/>
    </source>
</evidence>
<proteinExistence type="predicted"/>
<accession>A0A0K2VDC6</accession>
<dbReference type="AlphaFoldDB" id="A0A0K2VDC6"/>